<dbReference type="Gene3D" id="3.80.10.10">
    <property type="entry name" value="Ribonuclease Inhibitor"/>
    <property type="match status" value="3"/>
</dbReference>
<keyword evidence="5" id="KW-0433">Leucine-rich repeat</keyword>
<dbReference type="InterPro" id="IPR029787">
    <property type="entry name" value="Nucleotide_cyclase"/>
</dbReference>
<reference evidence="17" key="1">
    <citation type="submission" date="2020-07" db="EMBL/GenBank/DDBJ databases">
        <authorList>
            <person name="Nieuwenhuis M."/>
            <person name="Van De Peppel L.J.J."/>
        </authorList>
    </citation>
    <scope>NUCLEOTIDE SEQUENCE</scope>
    <source>
        <strain evidence="17">AP01</strain>
        <tissue evidence="17">Mycelium</tissue>
    </source>
</reference>
<dbReference type="InterPro" id="IPR001932">
    <property type="entry name" value="PPM-type_phosphatase-like_dom"/>
</dbReference>
<dbReference type="InterPro" id="IPR055071">
    <property type="entry name" value="RA_PHLPP-like"/>
</dbReference>
<dbReference type="Pfam" id="PF00560">
    <property type="entry name" value="LRR_1"/>
    <property type="match status" value="1"/>
</dbReference>
<feature type="domain" description="Guanylate cyclase" evidence="14">
    <location>
        <begin position="1397"/>
        <end position="1533"/>
    </location>
</feature>
<feature type="compositionally biased region" description="Low complexity" evidence="13">
    <location>
        <begin position="166"/>
        <end position="184"/>
    </location>
</feature>
<comment type="caution">
    <text evidence="17">The sequence shown here is derived from an EMBL/GenBank/DDBJ whole genome shotgun (WGS) entry which is preliminary data.</text>
</comment>
<feature type="domain" description="PPM-type phosphatase" evidence="16">
    <location>
        <begin position="1081"/>
        <end position="1362"/>
    </location>
</feature>
<dbReference type="PROSITE" id="PS50125">
    <property type="entry name" value="GUANYLATE_CYCLASE_2"/>
    <property type="match status" value="1"/>
</dbReference>
<keyword evidence="18" id="KW-1185">Reference proteome</keyword>
<evidence type="ECO:0000256" key="8">
    <source>
        <dbReference type="ARBA" id="ARBA00022842"/>
    </source>
</evidence>
<dbReference type="PROSITE" id="PS51450">
    <property type="entry name" value="LRR"/>
    <property type="match status" value="4"/>
</dbReference>
<dbReference type="PROSITE" id="PS51746">
    <property type="entry name" value="PPM_2"/>
    <property type="match status" value="1"/>
</dbReference>
<dbReference type="OrthoDB" id="2021138at2759"/>
<comment type="similarity">
    <text evidence="2">Belongs to the adenylyl cyclase class-3 family.</text>
</comment>
<dbReference type="InterPro" id="IPR055414">
    <property type="entry name" value="LRR_R13L4/SHOC2-like"/>
</dbReference>
<dbReference type="InterPro" id="IPR050216">
    <property type="entry name" value="LRR_domain-containing"/>
</dbReference>
<name>A0A9P7KBY7_9AGAR</name>
<evidence type="ECO:0000256" key="5">
    <source>
        <dbReference type="ARBA" id="ARBA00022614"/>
    </source>
</evidence>
<keyword evidence="7" id="KW-0677">Repeat</keyword>
<dbReference type="SUPFAM" id="SSF52047">
    <property type="entry name" value="RNI-like"/>
    <property type="match status" value="1"/>
</dbReference>
<evidence type="ECO:0000256" key="10">
    <source>
        <dbReference type="ARBA" id="ARBA00023239"/>
    </source>
</evidence>
<feature type="compositionally biased region" description="Basic and acidic residues" evidence="13">
    <location>
        <begin position="17"/>
        <end position="30"/>
    </location>
</feature>
<dbReference type="SMART" id="SM00369">
    <property type="entry name" value="LRR_TYP"/>
    <property type="match status" value="10"/>
</dbReference>
<dbReference type="SUPFAM" id="SSF55073">
    <property type="entry name" value="Nucleotide cyclase"/>
    <property type="match status" value="1"/>
</dbReference>
<feature type="region of interest" description="Disordered" evidence="13">
    <location>
        <begin position="313"/>
        <end position="332"/>
    </location>
</feature>
<evidence type="ECO:0000256" key="2">
    <source>
        <dbReference type="ARBA" id="ARBA00005381"/>
    </source>
</evidence>
<dbReference type="Proteomes" id="UP000775547">
    <property type="component" value="Unassembled WGS sequence"/>
</dbReference>
<dbReference type="Pfam" id="PF13855">
    <property type="entry name" value="LRR_8"/>
    <property type="match status" value="2"/>
</dbReference>
<accession>A0A9P7KBY7</accession>
<feature type="domain" description="Ras-associating" evidence="15">
    <location>
        <begin position="337"/>
        <end position="436"/>
    </location>
</feature>
<dbReference type="GO" id="GO:0006171">
    <property type="term" value="P:cAMP biosynthetic process"/>
    <property type="evidence" value="ECO:0007669"/>
    <property type="project" value="UniProtKB-KW"/>
</dbReference>
<dbReference type="GO" id="GO:0005737">
    <property type="term" value="C:cytoplasm"/>
    <property type="evidence" value="ECO:0007669"/>
    <property type="project" value="TreeGrafter"/>
</dbReference>
<evidence type="ECO:0000313" key="18">
    <source>
        <dbReference type="Proteomes" id="UP000775547"/>
    </source>
</evidence>
<evidence type="ECO:0000259" key="16">
    <source>
        <dbReference type="PROSITE" id="PS51746"/>
    </source>
</evidence>
<dbReference type="EMBL" id="JABCKV010000121">
    <property type="protein sequence ID" value="KAG5643320.1"/>
    <property type="molecule type" value="Genomic_DNA"/>
</dbReference>
<dbReference type="Pfam" id="PF23598">
    <property type="entry name" value="LRR_14"/>
    <property type="match status" value="1"/>
</dbReference>
<feature type="compositionally biased region" description="Basic residues" evidence="13">
    <location>
        <begin position="111"/>
        <end position="121"/>
    </location>
</feature>
<evidence type="ECO:0000259" key="14">
    <source>
        <dbReference type="PROSITE" id="PS50125"/>
    </source>
</evidence>
<keyword evidence="6" id="KW-0479">Metal-binding</keyword>
<dbReference type="GO" id="GO:0046872">
    <property type="term" value="F:metal ion binding"/>
    <property type="evidence" value="ECO:0007669"/>
    <property type="project" value="UniProtKB-KW"/>
</dbReference>
<dbReference type="SMART" id="SM00364">
    <property type="entry name" value="LRR_BAC"/>
    <property type="match status" value="11"/>
</dbReference>
<dbReference type="SUPFAM" id="SSF81606">
    <property type="entry name" value="PP2C-like"/>
    <property type="match status" value="1"/>
</dbReference>
<dbReference type="Pfam" id="PF00211">
    <property type="entry name" value="Guanylate_cyc"/>
    <property type="match status" value="1"/>
</dbReference>
<evidence type="ECO:0000256" key="7">
    <source>
        <dbReference type="ARBA" id="ARBA00022737"/>
    </source>
</evidence>
<evidence type="ECO:0000259" key="15">
    <source>
        <dbReference type="PROSITE" id="PS50200"/>
    </source>
</evidence>
<dbReference type="GO" id="GO:0035556">
    <property type="term" value="P:intracellular signal transduction"/>
    <property type="evidence" value="ECO:0007669"/>
    <property type="project" value="InterPro"/>
</dbReference>
<evidence type="ECO:0000256" key="12">
    <source>
        <dbReference type="ARBA" id="ARBA00032637"/>
    </source>
</evidence>
<evidence type="ECO:0000256" key="13">
    <source>
        <dbReference type="SAM" id="MobiDB-lite"/>
    </source>
</evidence>
<evidence type="ECO:0000256" key="6">
    <source>
        <dbReference type="ARBA" id="ARBA00022723"/>
    </source>
</evidence>
<dbReference type="SMART" id="SM00044">
    <property type="entry name" value="CYCc"/>
    <property type="match status" value="1"/>
</dbReference>
<dbReference type="Gene3D" id="3.30.70.1230">
    <property type="entry name" value="Nucleotide cyclase"/>
    <property type="match status" value="1"/>
</dbReference>
<feature type="region of interest" description="Disordered" evidence="13">
    <location>
        <begin position="100"/>
        <end position="184"/>
    </location>
</feature>
<reference evidence="17" key="2">
    <citation type="submission" date="2021-10" db="EMBL/GenBank/DDBJ databases">
        <title>Phylogenomics reveals ancestral predisposition of the termite-cultivated fungus Termitomyces towards a domesticated lifestyle.</title>
        <authorList>
            <person name="Auxier B."/>
            <person name="Grum-Grzhimaylo A."/>
            <person name="Cardenas M.E."/>
            <person name="Lodge J.D."/>
            <person name="Laessoe T."/>
            <person name="Pedersen O."/>
            <person name="Smith M.E."/>
            <person name="Kuyper T.W."/>
            <person name="Franco-Molano E.A."/>
            <person name="Baroni T.J."/>
            <person name="Aanen D.K."/>
        </authorList>
    </citation>
    <scope>NUCLEOTIDE SEQUENCE</scope>
    <source>
        <strain evidence="17">AP01</strain>
        <tissue evidence="17">Mycelium</tissue>
    </source>
</reference>
<evidence type="ECO:0000256" key="4">
    <source>
        <dbReference type="ARBA" id="ARBA00021420"/>
    </source>
</evidence>
<evidence type="ECO:0000313" key="17">
    <source>
        <dbReference type="EMBL" id="KAG5643320.1"/>
    </source>
</evidence>
<dbReference type="InterPro" id="IPR001611">
    <property type="entry name" value="Leu-rich_rpt"/>
</dbReference>
<dbReference type="Pfam" id="PF23010">
    <property type="entry name" value="RA_3"/>
    <property type="match status" value="1"/>
</dbReference>
<comment type="catalytic activity">
    <reaction evidence="1">
        <text>ATP = 3',5'-cyclic AMP + diphosphate</text>
        <dbReference type="Rhea" id="RHEA:15389"/>
        <dbReference type="ChEBI" id="CHEBI:30616"/>
        <dbReference type="ChEBI" id="CHEBI:33019"/>
        <dbReference type="ChEBI" id="CHEBI:58165"/>
        <dbReference type="EC" id="4.6.1.1"/>
    </reaction>
</comment>
<feature type="compositionally biased region" description="Basic residues" evidence="13">
    <location>
        <begin position="318"/>
        <end position="328"/>
    </location>
</feature>
<evidence type="ECO:0000256" key="11">
    <source>
        <dbReference type="ARBA" id="ARBA00032597"/>
    </source>
</evidence>
<dbReference type="InterPro" id="IPR036457">
    <property type="entry name" value="PPM-type-like_dom_sf"/>
</dbReference>
<keyword evidence="9" id="KW-0115">cAMP biosynthesis</keyword>
<dbReference type="SUPFAM" id="SSF52058">
    <property type="entry name" value="L domain-like"/>
    <property type="match status" value="2"/>
</dbReference>
<proteinExistence type="inferred from homology"/>
<dbReference type="Pfam" id="PF00481">
    <property type="entry name" value="PP2C"/>
    <property type="match status" value="1"/>
</dbReference>
<dbReference type="InterPro" id="IPR032675">
    <property type="entry name" value="LRR_dom_sf"/>
</dbReference>
<keyword evidence="10" id="KW-0456">Lyase</keyword>
<evidence type="ECO:0000256" key="3">
    <source>
        <dbReference type="ARBA" id="ARBA00012201"/>
    </source>
</evidence>
<dbReference type="InterPro" id="IPR003591">
    <property type="entry name" value="Leu-rich_rpt_typical-subtyp"/>
</dbReference>
<dbReference type="InterPro" id="IPR000159">
    <property type="entry name" value="RA_dom"/>
</dbReference>
<dbReference type="CDD" id="cd00143">
    <property type="entry name" value="PP2Cc"/>
    <property type="match status" value="1"/>
</dbReference>
<dbReference type="PROSITE" id="PS50200">
    <property type="entry name" value="RA"/>
    <property type="match status" value="1"/>
</dbReference>
<protein>
    <recommendedName>
        <fullName evidence="4">Adenylate cyclase</fullName>
        <ecNumber evidence="3">4.6.1.1</ecNumber>
    </recommendedName>
    <alternativeName>
        <fullName evidence="11">ATP pyrophosphate-lyase</fullName>
    </alternativeName>
    <alternativeName>
        <fullName evidence="12">Adenylyl cyclase</fullName>
    </alternativeName>
</protein>
<dbReference type="SMART" id="SM00332">
    <property type="entry name" value="PP2Cc"/>
    <property type="match status" value="1"/>
</dbReference>
<feature type="region of interest" description="Disordered" evidence="13">
    <location>
        <begin position="7"/>
        <end position="85"/>
    </location>
</feature>
<evidence type="ECO:0000256" key="9">
    <source>
        <dbReference type="ARBA" id="ARBA00022998"/>
    </source>
</evidence>
<dbReference type="InterPro" id="IPR001054">
    <property type="entry name" value="A/G_cyclase"/>
</dbReference>
<dbReference type="PANTHER" id="PTHR48051">
    <property type="match status" value="1"/>
</dbReference>
<dbReference type="Gene3D" id="3.60.40.10">
    <property type="entry name" value="PPM-type phosphatase domain"/>
    <property type="match status" value="1"/>
</dbReference>
<gene>
    <name evidence="17" type="ORF">DXG03_001204</name>
</gene>
<sequence length="1758" mass="193840">MIVQLLRHGMSHTLSTSEEKRRSADDDSTRLRLGSGPSSALAVTSELRKAKSSIFSKLTKSRSRTGLRADSIDGEHPSLKPPPPVPDAYVSFLPIPAVPSISSPPSTLAKKDKREKKKKTSGARSPSPPPRNIPEQPEFTLDTNLDSMDGILDFTQPAGPPIHEASSPSSGFDSSTDHSSSVTTNSIPLLDFVNPFLTTPVSAKRNGRIMYKDTRRISPKDKGTPPGLIGFEDKILPVPPPPPTAGPGSPTWTAPESWAVEKEGADPAEAEYSSSDDSVANGGVGRPMSFAMNTELPIHAIANDLVPNILLNPTSTNGHKRRTRKRLAQGKGRPVEKPFTIRIYRANNTFHIASLAPHASVANLTPALNEKLLLGKETETHRLYLKERGRERILGQTERPADIVRRRLEQAGYDPADGLELLGGEGLSFLLKFVYKSQLLGPAEEELNFETFDHIDLTGRSLRTIPVVLHQHADQIVSLKLSRNPMLEIPLDFIQSCTTLRELRLSNMAMKKVPQSVRHSKSLHRLDLSSNRIGDLEEAFLDDIDGLNTLFVQNNRIEKLPWYFPRLRSLVTLNISNNKFRTLPSVICKLEALRDLDISFNNISELPDELGQLIHLERLIIVGNQVSRFPDEYSRLVSLLILDCRRNAICDLSVMSMLPQLHTLSADHNAVHGLELSLGPCLTVLDASHNEITQLSLVPGPIGRPPYTLTSLDISHAKLSSLDDLALGQLSSLRRLRLDHNSFRAIPETLGDLAFLEFLSCSDNKLLALPASIGRLQRLEVLDAHNNSLTELPVTLWNCASLTRINVTSNFLGMWHDPPVMPESQSSGDAHALAPPMVGRERKPSTVSLATTIGTISSGRLLPPLVYSLERLYLGENRLTDDALHPLMHFKELRVLNLSFNELQDLPSRFFGHLTLLEELYLSGNKLTGIPTDQLPKHTNLRTLYLNGNKLQTLPQELGKVQNLMVLDVGSNLLKYNVNNWEFDWNWNFNKNLKYLNLSGNNRLQIKADPNKHLVTRRQSMAKFAPGPQSLSGFTDLTQLRVLGLIDVTITTTNTNATVDIPDENDDRRVRTSASTVWGMAYGIADALGKNDCLNMLDLVQEFERKDEAVFAMFGRAYPPKSLPPGASPNRLAKFLRERFVGVLQAQLKALNIKQNEGVPDALRRTFLKLNQDLHDSMFTSTRKMSSLSSASGAGVGGSIADPATLRSGASGIVVYFVGKTMYVANAGNALAVVSRQGIAQAVARKHDPFDRAETARIRAAEGWVSPPGLVNDEVDISRAFGFYHLLPVINARPDVFTYDLSPQDEFVIVANRGLWDFVSYQTAVDIARTERGDPMIAAQKLRDFAISYGAEGSTMIMVIGVAETLDTGVPKKKNQILDRMISRLDGEVPAPIGHIALVFSDIRNSTHLWEANPGMATAHRLHNTLLRRQLRFCGGYEVKTEGDSFMCSFPTSLAAVWWCVSVQYQLLHEAWPLEILECEDGKEVFDANGILVARGLSVRMGIHCGYPSPEPDPITNRMDYFGTMVNRSARICGNAGGGQIMCSAEIIREINASVFQSESDTEYSKVQPPQAIDAIRRMGIVVVPVGEVKLKGLEVPENISLLYPAELAGRQDWGPTGPTASSSRVPFSVAQMRELGLICIRLEALTTSRIFRPMPERKGSIHTLSLENEPSVSPLELHGDPNVLLPPMSAQSTDAELMALLDSLSSRVVNAMSTLENMYQPRAKSPLTKDTIISALVQRGTLDERTLEQILSVLDSI</sequence>
<dbReference type="PANTHER" id="PTHR48051:SF1">
    <property type="entry name" value="RAS SUPPRESSOR PROTEIN 1"/>
    <property type="match status" value="1"/>
</dbReference>
<organism evidence="17 18">
    <name type="scientific">Asterophora parasitica</name>
    <dbReference type="NCBI Taxonomy" id="117018"/>
    <lineage>
        <taxon>Eukaryota</taxon>
        <taxon>Fungi</taxon>
        <taxon>Dikarya</taxon>
        <taxon>Basidiomycota</taxon>
        <taxon>Agaricomycotina</taxon>
        <taxon>Agaricomycetes</taxon>
        <taxon>Agaricomycetidae</taxon>
        <taxon>Agaricales</taxon>
        <taxon>Tricholomatineae</taxon>
        <taxon>Lyophyllaceae</taxon>
        <taxon>Asterophora</taxon>
    </lineage>
</organism>
<dbReference type="EC" id="4.6.1.1" evidence="3"/>
<dbReference type="GO" id="GO:0004016">
    <property type="term" value="F:adenylate cyclase activity"/>
    <property type="evidence" value="ECO:0007669"/>
    <property type="project" value="UniProtKB-EC"/>
</dbReference>
<dbReference type="CDD" id="cd07302">
    <property type="entry name" value="CHD"/>
    <property type="match status" value="1"/>
</dbReference>
<evidence type="ECO:0000256" key="1">
    <source>
        <dbReference type="ARBA" id="ARBA00001593"/>
    </source>
</evidence>
<keyword evidence="8" id="KW-0460">Magnesium</keyword>